<organism evidence="2 3">
    <name type="scientific">Homo sapiens</name>
    <name type="common">Human</name>
    <dbReference type="NCBI Taxonomy" id="9606"/>
    <lineage>
        <taxon>Eukaryota</taxon>
        <taxon>Metazoa</taxon>
        <taxon>Chordata</taxon>
        <taxon>Craniata</taxon>
        <taxon>Vertebrata</taxon>
        <taxon>Euteleostomi</taxon>
        <taxon>Mammalia</taxon>
        <taxon>Eutheria</taxon>
        <taxon>Euarchontoglires</taxon>
        <taxon>Primates</taxon>
        <taxon>Haplorrhini</taxon>
        <taxon>Catarrhini</taxon>
        <taxon>Hominidae</taxon>
        <taxon>Homo</taxon>
    </lineage>
</organism>
<evidence type="ECO:0007829" key="6">
    <source>
        <dbReference type="PubMed" id="21269460"/>
    </source>
</evidence>
<evidence type="ECO:0000313" key="2">
    <source>
        <dbReference type="Ensembl" id="ENSP00000419644.1"/>
    </source>
</evidence>
<keyword evidence="3" id="KW-1185">Reference proteome</keyword>
<dbReference type="MassIVE" id="C9K0C4"/>
<reference evidence="2 3" key="2">
    <citation type="journal article" date="2004" name="Nature">
        <title>Finishing the euchromatic sequence of the human genome.</title>
        <authorList>
            <consortium name="International Human Genome Sequencing Consortium"/>
        </authorList>
    </citation>
    <scope>NUCLEOTIDE SEQUENCE [LARGE SCALE GENOMIC DNA]</scope>
</reference>
<dbReference type="VEuPathDB" id="HostDB:ENSG00000157500"/>
<keyword evidence="4 5" id="KW-1267">Proteomics identification</keyword>
<dbReference type="AlphaFoldDB" id="C9K0C4"/>
<dbReference type="OrthoDB" id="10070851at2759"/>
<dbReference type="Gene3D" id="1.20.1270.60">
    <property type="entry name" value="Arfaptin homology (AH) domain/BAR domain"/>
    <property type="match status" value="1"/>
</dbReference>
<dbReference type="Ensembl" id="ENST00000495803.5">
    <property type="protein sequence ID" value="ENSP00000419644.1"/>
    <property type="gene ID" value="ENSG00000157500.13"/>
</dbReference>
<name>C9K0C4_HUMAN</name>
<dbReference type="EMBL" id="AC093928">
    <property type="status" value="NOT_ANNOTATED_CDS"/>
    <property type="molecule type" value="Genomic_DNA"/>
</dbReference>
<feature type="domain" description="BAR" evidence="1">
    <location>
        <begin position="7"/>
        <end position="71"/>
    </location>
</feature>
<dbReference type="InterPro" id="IPR004148">
    <property type="entry name" value="BAR_dom"/>
</dbReference>
<sequence length="114" mass="12981">MPGIDKLPIEETLEDSPQTRSLLGVFEEDATAISNYMNQLYQAMHRIYDAQNELSAATHLTSKLLKEYEKQLSSCHAVLSTQLADAMMFPITQFKERDLKEILTLKEVFQIASN</sequence>
<dbReference type="OpenTargets" id="ENSG00000157500"/>
<dbReference type="GeneTree" id="ENSGT00940000156624"/>
<dbReference type="Ensembl" id="ENST00000495803.5">
    <property type="protein sequence ID" value="ENSP00000419644.1"/>
    <property type="gene ID" value="ENSG00000157500.12"/>
</dbReference>
<dbReference type="Antibodypedia" id="2775">
    <property type="antibodies" value="384 antibodies from 37 providers"/>
</dbReference>
<dbReference type="Bgee" id="ENSG00000157500">
    <property type="expression patterns" value="Expressed in calcaneal tendon and 197 other cell types or tissues"/>
</dbReference>
<evidence type="ECO:0000313" key="3">
    <source>
        <dbReference type="Proteomes" id="UP000005640"/>
    </source>
</evidence>
<evidence type="ECO:0007829" key="4">
    <source>
        <dbReference type="PeptideAtlas" id="C9K0C4"/>
    </source>
</evidence>
<dbReference type="GO" id="GO:0005737">
    <property type="term" value="C:cytoplasm"/>
    <property type="evidence" value="ECO:0007669"/>
    <property type="project" value="InterPro"/>
</dbReference>
<dbReference type="ProteomicsDB" id="12519"/>
<evidence type="ECO:0007829" key="7">
    <source>
        <dbReference type="PubMed" id="22814378"/>
    </source>
</evidence>
<dbReference type="SUPFAM" id="SSF103657">
    <property type="entry name" value="BAR/IMD domain-like"/>
    <property type="match status" value="1"/>
</dbReference>
<dbReference type="InterPro" id="IPR047181">
    <property type="entry name" value="DP13A/B"/>
</dbReference>
<dbReference type="SMR" id="C9K0C4"/>
<evidence type="ECO:0007829" key="5">
    <source>
        <dbReference type="ProteomicsDB" id="C9K0C4"/>
    </source>
</evidence>
<dbReference type="Proteomes" id="UP000005640">
    <property type="component" value="Chromosome 3"/>
</dbReference>
<dbReference type="UCSC" id="uc062kwm.1">
    <property type="organism name" value="human"/>
</dbReference>
<dbReference type="ExpressionAtlas" id="C9K0C4">
    <property type="expression patterns" value="baseline and differential"/>
</dbReference>
<proteinExistence type="evidence at protein level"/>
<reference evidence="2 3" key="1">
    <citation type="journal article" date="2001" name="Nature">
        <title>Initial sequencing and analysis of the human genome.</title>
        <authorList>
            <consortium name="International Human Genome Sequencing Consortium"/>
            <person name="Lander E.S."/>
            <person name="Linton L.M."/>
            <person name="Birren B."/>
            <person name="Nusbaum C."/>
            <person name="Zody M.C."/>
            <person name="Baldwin J."/>
            <person name="Devon K."/>
            <person name="Dewar K."/>
            <person name="Doyle M."/>
            <person name="FitzHugh W."/>
            <person name="Funke R."/>
            <person name="Gage D."/>
            <person name="Harris K."/>
            <person name="Heaford A."/>
            <person name="Howland J."/>
            <person name="Kann L."/>
            <person name="Lehoczky J."/>
            <person name="LeVine R."/>
            <person name="McEwan P."/>
            <person name="McKernan K."/>
            <person name="Meldrim J."/>
            <person name="Mesirov J.P."/>
            <person name="Miranda C."/>
            <person name="Morris W."/>
            <person name="Naylor J."/>
            <person name="Raymond C."/>
            <person name="Rosetti M."/>
            <person name="Santos R."/>
            <person name="Sheridan A."/>
            <person name="Sougnez C."/>
            <person name="Stange-Thomann N."/>
            <person name="Stojanovic N."/>
            <person name="Subramanian A."/>
            <person name="Wyman D."/>
            <person name="Rogers J."/>
            <person name="Sulston J."/>
            <person name="Ainscough R."/>
            <person name="Beck S."/>
            <person name="Bentley D."/>
            <person name="Burton J."/>
            <person name="Clee C."/>
            <person name="Carter N."/>
            <person name="Coulson A."/>
            <person name="Deadman R."/>
            <person name="Deloukas P."/>
            <person name="Dunham A."/>
            <person name="Dunham I."/>
            <person name="Durbin R."/>
            <person name="French L."/>
            <person name="Grafham D."/>
            <person name="Gregory S."/>
            <person name="Hubbard T."/>
            <person name="Humphray S."/>
            <person name="Hunt A."/>
            <person name="Jones M."/>
            <person name="Lloyd C."/>
            <person name="McMurray A."/>
            <person name="Matthews L."/>
            <person name="Mercer S."/>
            <person name="Milne S."/>
            <person name="Mullikin J.C."/>
            <person name="Mungall A."/>
            <person name="Plumb R."/>
            <person name="Ross M."/>
            <person name="Shownkeen R."/>
            <person name="Sims S."/>
            <person name="Waterston R.H."/>
            <person name="Wilson R.K."/>
            <person name="Hillier L.W."/>
            <person name="McPherson J.D."/>
            <person name="Marra M.A."/>
            <person name="Mardis E.R."/>
            <person name="Fulton L.A."/>
            <person name="Chinwalla A.T."/>
            <person name="Pepin K.H."/>
            <person name="Gish W.R."/>
            <person name="Chissoe S.L."/>
            <person name="Wendl M.C."/>
            <person name="Delehaunty K.D."/>
            <person name="Miner T.L."/>
            <person name="Delehaunty A."/>
            <person name="Kramer J.B."/>
            <person name="Cook L.L."/>
            <person name="Fulton R.S."/>
            <person name="Johnson D.L."/>
            <person name="Minx P.J."/>
            <person name="Clifton S.W."/>
            <person name="Hawkins T."/>
            <person name="Branscomb E."/>
            <person name="Predki P."/>
            <person name="Richardson P."/>
            <person name="Wenning S."/>
            <person name="Slezak T."/>
            <person name="Doggett N."/>
            <person name="Cheng J.F."/>
            <person name="Olsen A."/>
            <person name="Lucas S."/>
            <person name="Elkin C."/>
            <person name="Uberbacher E."/>
            <person name="Frazier M."/>
            <person name="Gibbs R.A."/>
            <person name="Muzny D.M."/>
            <person name="Scherer S.E."/>
            <person name="Bouck J.B."/>
            <person name="Sodergren E.J."/>
            <person name="Worley K.C."/>
            <person name="Rives C.M."/>
            <person name="Gorrell J.H."/>
            <person name="Metzker M.L."/>
            <person name="Naylor S.L."/>
            <person name="Kucherlapati R.S."/>
            <person name="Nelson D.L."/>
            <person name="Weinstock G.M."/>
            <person name="Sakaki Y."/>
            <person name="Fujiyama A."/>
            <person name="Hattori M."/>
            <person name="Yada T."/>
            <person name="Toyoda A."/>
            <person name="Itoh T."/>
            <person name="Kawagoe C."/>
            <person name="Watanabe H."/>
            <person name="Totoki Y."/>
            <person name="Taylor T."/>
            <person name="Weissenbach J."/>
            <person name="Heilig R."/>
            <person name="Saurin W."/>
            <person name="Artiguenave F."/>
            <person name="Brottier P."/>
            <person name="Bruls T."/>
            <person name="Pelletier E."/>
            <person name="Robert C."/>
            <person name="Wincker P."/>
            <person name="Smith D.R."/>
            <person name="Doucette-Stamm L."/>
            <person name="Rubenfield M."/>
            <person name="Weinstock K."/>
            <person name="Lee H.M."/>
            <person name="Dubois J."/>
            <person name="Rosenthal A."/>
            <person name="Platzer M."/>
            <person name="Nyakatura G."/>
            <person name="Taudien S."/>
            <person name="Rump A."/>
            <person name="Yang H."/>
            <person name="Yu J."/>
            <person name="Wang J."/>
            <person name="Huang G."/>
            <person name="Gu J."/>
            <person name="Hood L."/>
            <person name="Rowen L."/>
            <person name="Madan A."/>
            <person name="Qin S."/>
            <person name="Davis R.W."/>
            <person name="Federspiel N.A."/>
            <person name="Abola A.P."/>
            <person name="Proctor M.J."/>
            <person name="Myers R.M."/>
            <person name="Schmutz J."/>
            <person name="Dickson M."/>
            <person name="Grimwood J."/>
            <person name="Cox D.R."/>
            <person name="Olson M.V."/>
            <person name="Kaul R."/>
            <person name="Raymond C."/>
            <person name="Shimizu N."/>
            <person name="Kawasaki K."/>
            <person name="Minoshima S."/>
            <person name="Evans G.A."/>
            <person name="Athanasiou M."/>
            <person name="Schultz R."/>
            <person name="Roe B.A."/>
            <person name="Chen F."/>
            <person name="Pan H."/>
            <person name="Ramser J."/>
            <person name="Lehrach H."/>
            <person name="Reinhardt R."/>
            <person name="McCombie W.R."/>
            <person name="de la Bastide M."/>
            <person name="Dedhia N."/>
            <person name="Blocker H."/>
            <person name="Hornischer K."/>
            <person name="Nordsiek G."/>
            <person name="Agarwala R."/>
            <person name="Aravind L."/>
            <person name="Bailey J.A."/>
            <person name="Bateman A."/>
            <person name="Batzoglou S."/>
            <person name="Birney E."/>
            <person name="Bork P."/>
            <person name="Brown D.G."/>
            <person name="Burge C.B."/>
            <person name="Cerutti L."/>
            <person name="Chen H.C."/>
            <person name="Church D."/>
            <person name="Clamp M."/>
            <person name="Copley R.R."/>
            <person name="Doerks T."/>
            <person name="Eddy S.R."/>
            <person name="Eichler E.E."/>
            <person name="Furey T.S."/>
            <person name="Galagan J."/>
            <person name="Gilbert J.G."/>
            <person name="Harmon C."/>
            <person name="Hayashizaki Y."/>
            <person name="Haussler D."/>
            <person name="Hermjakob H."/>
            <person name="Hokamp K."/>
            <person name="Jang W."/>
            <person name="Johnson L.S."/>
            <person name="Jones T.A."/>
            <person name="Kasif S."/>
            <person name="Kaspryzk A."/>
            <person name="Kennedy S."/>
            <person name="Kent W.J."/>
            <person name="Kitts P."/>
            <person name="Koonin E.V."/>
            <person name="Korf I."/>
            <person name="Kulp D."/>
            <person name="Lancet D."/>
            <person name="Lowe T.M."/>
            <person name="McLysaght A."/>
            <person name="Mikkelsen T."/>
            <person name="Moran J.V."/>
            <person name="Mulder N."/>
            <person name="Pollara V.J."/>
            <person name="Ponting C.P."/>
            <person name="Schuler G."/>
            <person name="Schultz J."/>
            <person name="Slater G."/>
            <person name="Smit A.F."/>
            <person name="Stupka E."/>
            <person name="Szustakowski J."/>
            <person name="Thierry-Mieg D."/>
            <person name="Thierry-Mieg J."/>
            <person name="Wagner L."/>
            <person name="Wallis J."/>
            <person name="Wheeler R."/>
            <person name="Williams A."/>
            <person name="Wolf Y.I."/>
            <person name="Wolfe K.H."/>
            <person name="Yang S.P."/>
            <person name="Yeh R.F."/>
            <person name="Collins F."/>
            <person name="Guyer M.S."/>
            <person name="Peterson J."/>
            <person name="Felsenfeld A."/>
            <person name="Wetterstrand K.A."/>
            <person name="Patrinos A."/>
            <person name="Morgan M.J."/>
            <person name="de Jong P."/>
            <person name="Catanese J.J."/>
            <person name="Osoegawa K."/>
            <person name="Shizuya H."/>
            <person name="Choi S."/>
            <person name="Chen Y.J."/>
        </authorList>
    </citation>
    <scope>NUCLEOTIDE SEQUENCE [LARGE SCALE GENOMIC DNA]</scope>
</reference>
<dbReference type="PANTHER" id="PTHR46415:SF3">
    <property type="entry name" value="DCC-INTERACTING PROTEIN 13-ALPHA"/>
    <property type="match status" value="1"/>
</dbReference>
<gene>
    <name evidence="2" type="primary">APPL1</name>
</gene>
<dbReference type="PANTHER" id="PTHR46415">
    <property type="entry name" value="ADAPTOR PROTEIN, PHOSPHOTYROSINE INTERACTION, PH DOMAIN AND LEUCINE ZIPPER-CONTAINING 2"/>
    <property type="match status" value="1"/>
</dbReference>
<dbReference type="Pfam" id="PF16746">
    <property type="entry name" value="BAR_3"/>
    <property type="match status" value="1"/>
</dbReference>
<reference evidence="2" key="7">
    <citation type="submission" date="2025-09" db="UniProtKB">
        <authorList>
            <consortium name="Ensembl"/>
        </authorList>
    </citation>
    <scope>IDENTIFICATION</scope>
</reference>
<feature type="non-terminal residue" evidence="2">
    <location>
        <position position="114"/>
    </location>
</feature>
<accession>C9K0C4</accession>
<reference evidence="2" key="6">
    <citation type="submission" date="2025-08" db="UniProtKB">
        <authorList>
            <consortium name="Ensembl"/>
        </authorList>
    </citation>
    <scope>IDENTIFICATION</scope>
</reference>
<reference evidence="2 3" key="3">
    <citation type="journal article" date="2006" name="Nature">
        <title>The DNA sequence, annotation and analysis of human chromosome 3.</title>
        <authorList>
            <person name="Muzny D.M."/>
            <person name="Scherer S.E."/>
            <person name="Kaul R."/>
            <person name="Wang J."/>
            <person name="Yu J."/>
            <person name="Sudbrak R."/>
            <person name="Buhay C.J."/>
            <person name="Chen R."/>
            <person name="Cree A."/>
            <person name="Ding Y."/>
            <person name="Dugan-Rocha S."/>
            <person name="Gill R."/>
            <person name="Gunaratne P."/>
            <person name="Harris R.A."/>
            <person name="Hawes A.C."/>
            <person name="Hernandez J."/>
            <person name="Hodgson A.V."/>
            <person name="Hume J."/>
            <person name="Jackson A."/>
            <person name="Khan Z.M."/>
            <person name="Kovar-Smith C."/>
            <person name="Lewis L.R."/>
            <person name="Lozado R.J."/>
            <person name="Metzker M.L."/>
            <person name="Milosavljevic A."/>
            <person name="Miner G.R."/>
            <person name="Morgan M.B."/>
            <person name="Nazareth L.V."/>
            <person name="Scott G."/>
            <person name="Sodergren E."/>
            <person name="Song X.Z."/>
            <person name="Steffen D."/>
            <person name="Wei S."/>
            <person name="Wheeler D.A."/>
            <person name="Wright M.W."/>
            <person name="Worley K.C."/>
            <person name="Yuan Y."/>
            <person name="Zhang Z."/>
            <person name="Adams C.Q."/>
            <person name="Ansari-Lari M.A."/>
            <person name="Ayele M."/>
            <person name="Brown M.J."/>
            <person name="Chen G."/>
            <person name="Chen Z."/>
            <person name="Clendenning J."/>
            <person name="Clerc-Blankenburg K.P."/>
            <person name="Chen R."/>
            <person name="Chen Z."/>
            <person name="Davis C."/>
            <person name="Delgado O."/>
            <person name="Dinh H.H."/>
            <person name="Dong W."/>
            <person name="Draper H."/>
            <person name="Ernst S."/>
            <person name="Fu G."/>
            <person name="Gonzalez-Garay M.L."/>
            <person name="Garcia D.K."/>
            <person name="Gillett W."/>
            <person name="Gu J."/>
            <person name="Hao B."/>
            <person name="Haugen E."/>
            <person name="Havlak P."/>
            <person name="He X."/>
            <person name="Hennig S."/>
            <person name="Hu S."/>
            <person name="Huang W."/>
            <person name="Jackson L.R."/>
            <person name="Jacob L.S."/>
            <person name="Kelly S.H."/>
            <person name="Kube M."/>
            <person name="Levy R."/>
            <person name="Li Z."/>
            <person name="Liu B."/>
            <person name="Liu J."/>
            <person name="Liu W."/>
            <person name="Lu J."/>
            <person name="Maheshwari M."/>
            <person name="Nguyen B.V."/>
            <person name="Okwuonu G.O."/>
            <person name="Palmeiri A."/>
            <person name="Pasternak S."/>
            <person name="Perez L.M."/>
            <person name="Phelps K.A."/>
            <person name="Plopper F.J."/>
            <person name="Qiang B."/>
            <person name="Raymond C."/>
            <person name="Rodriguez R."/>
            <person name="Saenphimmachak C."/>
            <person name="Santibanez J."/>
            <person name="Shen H."/>
            <person name="Shen Y."/>
            <person name="Subramanian S."/>
            <person name="Tabor P.E."/>
            <person name="Verduzco D."/>
            <person name="Waldron L."/>
            <person name="Wang J."/>
            <person name="Wang J."/>
            <person name="Wang Q."/>
            <person name="Williams G.A."/>
            <person name="Wong G.K."/>
            <person name="Yao Z."/>
            <person name="Zhang J."/>
            <person name="Zhang X."/>
            <person name="Zhao G."/>
            <person name="Zhou J."/>
            <person name="Zhou Y."/>
            <person name="Nelson D."/>
            <person name="Lehrach H."/>
            <person name="Reinhardt R."/>
            <person name="Naylor S.L."/>
            <person name="Yang H."/>
            <person name="Olson M."/>
            <person name="Weinstock G."/>
            <person name="Gibbs R.A."/>
        </authorList>
    </citation>
    <scope>NUCLEOTIDE SEQUENCE [LARGE SCALE GENOMIC DNA]</scope>
</reference>
<reference evidence="6" key="4">
    <citation type="journal article" date="2011" name="BMC Syst. Biol.">
        <title>Initial characterization of the human central proteome.</title>
        <authorList>
            <person name="Burkard T.R."/>
            <person name="Planyavsky M."/>
            <person name="Kaupe I."/>
            <person name="Breitwieser F.P."/>
            <person name="Burckstummer T."/>
            <person name="Bennett K.L."/>
            <person name="Superti-Furga G."/>
            <person name="Colinge J."/>
        </authorList>
    </citation>
    <scope>IDENTIFICATION BY MASS SPECTROMETRY [LARGE SCALE ANALYSIS]</scope>
</reference>
<dbReference type="HGNC" id="HGNC:24035">
    <property type="gene designation" value="APPL1"/>
</dbReference>
<dbReference type="ChiTaRS" id="APPL1">
    <property type="organism name" value="human"/>
</dbReference>
<protein>
    <submittedName>
        <fullName evidence="2">Adaptor protein, phosphotyrosine interacting with PH domain and leucine zipper 1</fullName>
    </submittedName>
</protein>
<evidence type="ECO:0000259" key="1">
    <source>
        <dbReference type="Pfam" id="PF16746"/>
    </source>
</evidence>
<reference evidence="7" key="5">
    <citation type="journal article" date="2012" name="Proc. Natl. Acad. Sci. U.S.A.">
        <title>N-terminal acetylome analyses and functional insights of the N-terminal acetyltransferase NatB.</title>
        <authorList>
            <person name="Van Damme P."/>
            <person name="Lasa M."/>
            <person name="Polevoda B."/>
            <person name="Gazquez C."/>
            <person name="Elosegui-Artola A."/>
            <person name="Kim D.S."/>
            <person name="De Juan-Pardo E."/>
            <person name="Demeyer K."/>
            <person name="Hole K."/>
            <person name="Larrea E."/>
            <person name="Timmerman E."/>
            <person name="Prieto J."/>
            <person name="Arnesen T."/>
            <person name="Sherman F."/>
            <person name="Gevaert K."/>
            <person name="Aldabe R."/>
        </authorList>
    </citation>
    <scope>IDENTIFICATION BY MASS SPECTROMETRY [LARGE SCALE ANALYSIS]</scope>
</reference>
<dbReference type="InterPro" id="IPR027267">
    <property type="entry name" value="AH/BAR_dom_sf"/>
</dbReference>